<evidence type="ECO:0000313" key="2">
    <source>
        <dbReference type="EMBL" id="MBU7600645.1"/>
    </source>
</evidence>
<organism evidence="2 3">
    <name type="scientific">Streptomyces tardus</name>
    <dbReference type="NCBI Taxonomy" id="2780544"/>
    <lineage>
        <taxon>Bacteria</taxon>
        <taxon>Bacillati</taxon>
        <taxon>Actinomycetota</taxon>
        <taxon>Actinomycetes</taxon>
        <taxon>Kitasatosporales</taxon>
        <taxon>Streptomycetaceae</taxon>
        <taxon>Streptomyces</taxon>
    </lineage>
</organism>
<keyword evidence="1" id="KW-0472">Membrane</keyword>
<keyword evidence="3" id="KW-1185">Reference proteome</keyword>
<proteinExistence type="predicted"/>
<dbReference type="EMBL" id="JAELVF020000004">
    <property type="protein sequence ID" value="MBU7600645.1"/>
    <property type="molecule type" value="Genomic_DNA"/>
</dbReference>
<keyword evidence="1" id="KW-1133">Transmembrane helix</keyword>
<feature type="transmembrane region" description="Helical" evidence="1">
    <location>
        <begin position="29"/>
        <end position="50"/>
    </location>
</feature>
<feature type="transmembrane region" description="Helical" evidence="1">
    <location>
        <begin position="56"/>
        <end position="76"/>
    </location>
</feature>
<dbReference type="AlphaFoldDB" id="A0A949JKZ3"/>
<dbReference type="Proteomes" id="UP000694501">
    <property type="component" value="Unassembled WGS sequence"/>
</dbReference>
<evidence type="ECO:0000256" key="1">
    <source>
        <dbReference type="SAM" id="Phobius"/>
    </source>
</evidence>
<protein>
    <submittedName>
        <fullName evidence="2">Uncharacterized protein</fullName>
    </submittedName>
</protein>
<keyword evidence="1" id="KW-0812">Transmembrane</keyword>
<name>A0A949JKZ3_9ACTN</name>
<gene>
    <name evidence="2" type="ORF">JGS22_024210</name>
</gene>
<evidence type="ECO:0000313" key="3">
    <source>
        <dbReference type="Proteomes" id="UP000694501"/>
    </source>
</evidence>
<dbReference type="RefSeq" id="WP_211042723.1">
    <property type="nucleotide sequence ID" value="NZ_JAELVF020000004.1"/>
</dbReference>
<feature type="transmembrane region" description="Helical" evidence="1">
    <location>
        <begin position="83"/>
        <end position="102"/>
    </location>
</feature>
<sequence>MTALRQGDQSAAASVLPRRGRLTPRQARLVRAVTAAVVMVVVAVGMVVRFAAQPSLVTLGLYGVALICSGTAIVLSRWGRTRVAGAVLVAGIAVVVVIEPLVRAGS</sequence>
<comment type="caution">
    <text evidence="2">The sequence shown here is derived from an EMBL/GenBank/DDBJ whole genome shotgun (WGS) entry which is preliminary data.</text>
</comment>
<reference evidence="2" key="1">
    <citation type="submission" date="2021-06" db="EMBL/GenBank/DDBJ databases">
        <title>Sequencing of actinobacteria type strains.</title>
        <authorList>
            <person name="Nguyen G.-S."/>
            <person name="Wentzel A."/>
        </authorList>
    </citation>
    <scope>NUCLEOTIDE SEQUENCE</scope>
    <source>
        <strain evidence="2">P38-E01</strain>
    </source>
</reference>
<accession>A0A949JKZ3</accession>